<dbReference type="EMBL" id="HQ641347">
    <property type="protein sequence ID" value="ADX88010.1"/>
    <property type="molecule type" value="Genomic_DNA"/>
</dbReference>
<proteinExistence type="predicted"/>
<protein>
    <submittedName>
        <fullName evidence="1">Uncharacterized protein ORF192</fullName>
    </submittedName>
</protein>
<dbReference type="KEGG" id="vg:10228673"/>
<organism evidence="1 2">
    <name type="scientific">Vibrio phage ICP1</name>
    <dbReference type="NCBI Taxonomy" id="979525"/>
    <lineage>
        <taxon>Viruses</taxon>
        <taxon>Duplodnaviria</taxon>
        <taxon>Heunggongvirae</taxon>
        <taxon>Uroviricota</taxon>
        <taxon>Caudoviricetes</taxon>
        <taxon>Mohonavirus</taxon>
        <taxon>Mohonavirus ICP1</taxon>
    </lineage>
</organism>
<accession>F1D1L6</accession>
<reference evidence="1 2" key="1">
    <citation type="journal article" date="2011" name="MBio">
        <title>Evidence of a dominant lineage of Vibrio cholerae-specific lytic bacteriophages shed by cholera patients over a 10-year period in Dhaka, Bangladesh.</title>
        <authorList>
            <person name="Seed K.D."/>
            <person name="Bodi K.L."/>
            <person name="Kropinski A.M."/>
            <person name="Ackermann H.W."/>
            <person name="Calderwood S.B."/>
            <person name="Qadri F."/>
            <person name="Camilli A."/>
        </authorList>
    </citation>
    <scope>NUCLEOTIDE SEQUENCE [LARGE SCALE GENOMIC DNA]</scope>
</reference>
<dbReference type="Proteomes" id="UP000007502">
    <property type="component" value="Segment"/>
</dbReference>
<sequence length="136" mass="15447">MSTFTNFTNIKFDTSWMSKRGSSSRDLGYTGVSVVPVEPIGDSVRCSDTKGFMEIPISQVKDIQELAKGFLLGALFQQGLKIDDVVFYPCPTIELANQKGEPVYIHVTENTFQLETWFQKKDVYFEKLEQFGKVDQ</sequence>
<evidence type="ECO:0000313" key="1">
    <source>
        <dbReference type="EMBL" id="ADX88010.1"/>
    </source>
</evidence>
<dbReference type="RefSeq" id="YP_004251135.1">
    <property type="nucleotide sequence ID" value="NC_015157.1"/>
</dbReference>
<gene>
    <name evidence="1" type="primary">ORF192</name>
</gene>
<keyword evidence="2" id="KW-1185">Reference proteome</keyword>
<name>F1D1L6_9CAUD</name>
<evidence type="ECO:0000313" key="2">
    <source>
        <dbReference type="Proteomes" id="UP000007502"/>
    </source>
</evidence>
<dbReference type="GeneID" id="10228673"/>